<name>A0ABR3EQT4_9AGAR</name>
<gene>
    <name evidence="2" type="ORF">V5O48_016862</name>
</gene>
<evidence type="ECO:0000313" key="3">
    <source>
        <dbReference type="Proteomes" id="UP001465976"/>
    </source>
</evidence>
<dbReference type="EMBL" id="JBAHYK010002387">
    <property type="protein sequence ID" value="KAL0565167.1"/>
    <property type="molecule type" value="Genomic_DNA"/>
</dbReference>
<proteinExistence type="predicted"/>
<reference evidence="2 3" key="1">
    <citation type="submission" date="2024-02" db="EMBL/GenBank/DDBJ databases">
        <title>A draft genome for the cacao thread blight pathogen Marasmius crinis-equi.</title>
        <authorList>
            <person name="Cohen S.P."/>
            <person name="Baruah I.K."/>
            <person name="Amoako-Attah I."/>
            <person name="Bukari Y."/>
            <person name="Meinhardt L.W."/>
            <person name="Bailey B.A."/>
        </authorList>
    </citation>
    <scope>NUCLEOTIDE SEQUENCE [LARGE SCALE GENOMIC DNA]</scope>
    <source>
        <strain evidence="2 3">GH-76</strain>
    </source>
</reference>
<dbReference type="Proteomes" id="UP001465976">
    <property type="component" value="Unassembled WGS sequence"/>
</dbReference>
<feature type="region of interest" description="Disordered" evidence="1">
    <location>
        <begin position="115"/>
        <end position="138"/>
    </location>
</feature>
<evidence type="ECO:0000313" key="2">
    <source>
        <dbReference type="EMBL" id="KAL0565167.1"/>
    </source>
</evidence>
<comment type="caution">
    <text evidence="2">The sequence shown here is derived from an EMBL/GenBank/DDBJ whole genome shotgun (WGS) entry which is preliminary data.</text>
</comment>
<feature type="region of interest" description="Disordered" evidence="1">
    <location>
        <begin position="203"/>
        <end position="223"/>
    </location>
</feature>
<keyword evidence="3" id="KW-1185">Reference proteome</keyword>
<feature type="compositionally biased region" description="Acidic residues" evidence="1">
    <location>
        <begin position="203"/>
        <end position="219"/>
    </location>
</feature>
<evidence type="ECO:0000256" key="1">
    <source>
        <dbReference type="SAM" id="MobiDB-lite"/>
    </source>
</evidence>
<organism evidence="2 3">
    <name type="scientific">Marasmius crinis-equi</name>
    <dbReference type="NCBI Taxonomy" id="585013"/>
    <lineage>
        <taxon>Eukaryota</taxon>
        <taxon>Fungi</taxon>
        <taxon>Dikarya</taxon>
        <taxon>Basidiomycota</taxon>
        <taxon>Agaricomycotina</taxon>
        <taxon>Agaricomycetes</taxon>
        <taxon>Agaricomycetidae</taxon>
        <taxon>Agaricales</taxon>
        <taxon>Marasmiineae</taxon>
        <taxon>Marasmiaceae</taxon>
        <taxon>Marasmius</taxon>
    </lineage>
</organism>
<accession>A0ABR3EQT4</accession>
<sequence>MEASTATATYTAPTQPSWRTAVTQWRASLDCEATNCAQIRQQGFVGQDGAESQVMAEHDDEAIPSSDRDQPLTQYFNNTAHPQTQHLHLDHPEIRSPMGPSLPERIETEDEIWEDEETQTEPDVEVEMEGGQGSSGRLCLPESKEQLAQRLEEEMGRDEEAQTQPTNANEELFIGTSLGQYSSLLSSCSQHGLIGLAVPPEQVEDEMDEGEETETETEAETQPQHELVIGSLSSSRQLVRESSTRNSLFSAYSQLSEEGGGENRLLPYAKPGEAERLKDTMMNIVEEEEVMIQVLFRSTENLG</sequence>
<feature type="compositionally biased region" description="Acidic residues" evidence="1">
    <location>
        <begin position="115"/>
        <end position="128"/>
    </location>
</feature>
<protein>
    <submittedName>
        <fullName evidence="2">Uncharacterized protein</fullName>
    </submittedName>
</protein>